<keyword evidence="1" id="KW-0812">Transmembrane</keyword>
<dbReference type="EMBL" id="AMQM01002857">
    <property type="status" value="NOT_ANNOTATED_CDS"/>
    <property type="molecule type" value="Genomic_DNA"/>
</dbReference>
<dbReference type="HOGENOM" id="CLU_1919295_0_0_1"/>
<keyword evidence="4" id="KW-1185">Reference proteome</keyword>
<organism evidence="3 4">
    <name type="scientific">Helobdella robusta</name>
    <name type="common">Californian leech</name>
    <dbReference type="NCBI Taxonomy" id="6412"/>
    <lineage>
        <taxon>Eukaryota</taxon>
        <taxon>Metazoa</taxon>
        <taxon>Spiralia</taxon>
        <taxon>Lophotrochozoa</taxon>
        <taxon>Annelida</taxon>
        <taxon>Clitellata</taxon>
        <taxon>Hirudinea</taxon>
        <taxon>Rhynchobdellida</taxon>
        <taxon>Glossiphoniidae</taxon>
        <taxon>Helobdella</taxon>
    </lineage>
</organism>
<dbReference type="EnsemblMetazoa" id="HelroT167865">
    <property type="protein sequence ID" value="HelroP167865"/>
    <property type="gene ID" value="HelroG167865"/>
</dbReference>
<gene>
    <name evidence="3" type="primary">20202115</name>
    <name evidence="2" type="ORF">HELRODRAFT_167865</name>
</gene>
<dbReference type="Proteomes" id="UP000015101">
    <property type="component" value="Unassembled WGS sequence"/>
</dbReference>
<dbReference type="KEGG" id="hro:HELRODRAFT_167865"/>
<evidence type="ECO:0000256" key="1">
    <source>
        <dbReference type="SAM" id="Phobius"/>
    </source>
</evidence>
<protein>
    <submittedName>
        <fullName evidence="2 3">Uncharacterized protein</fullName>
    </submittedName>
</protein>
<dbReference type="AlphaFoldDB" id="T1EZW5"/>
<evidence type="ECO:0000313" key="2">
    <source>
        <dbReference type="EMBL" id="ESO10028.1"/>
    </source>
</evidence>
<feature type="transmembrane region" description="Helical" evidence="1">
    <location>
        <begin position="88"/>
        <end position="110"/>
    </location>
</feature>
<accession>T1EZW5</accession>
<sequence>MVDFGVRTIQETVIQKSDISSAYSTTYKYISGRKSILPSDNFDCEGSISPAFISNAFHYYRNDEEDIEDDDESFENSSEAGKTRTLKLLVYSETIARIFLPATCLMLFILKKIMTKTTMKASKPSVWSFYTM</sequence>
<reference evidence="2 4" key="2">
    <citation type="journal article" date="2013" name="Nature">
        <title>Insights into bilaterian evolution from three spiralian genomes.</title>
        <authorList>
            <person name="Simakov O."/>
            <person name="Marletaz F."/>
            <person name="Cho S.J."/>
            <person name="Edsinger-Gonzales E."/>
            <person name="Havlak P."/>
            <person name="Hellsten U."/>
            <person name="Kuo D.H."/>
            <person name="Larsson T."/>
            <person name="Lv J."/>
            <person name="Arendt D."/>
            <person name="Savage R."/>
            <person name="Osoegawa K."/>
            <person name="de Jong P."/>
            <person name="Grimwood J."/>
            <person name="Chapman J.A."/>
            <person name="Shapiro H."/>
            <person name="Aerts A."/>
            <person name="Otillar R.P."/>
            <person name="Terry A.Y."/>
            <person name="Boore J.L."/>
            <person name="Grigoriev I.V."/>
            <person name="Lindberg D.R."/>
            <person name="Seaver E.C."/>
            <person name="Weisblat D.A."/>
            <person name="Putnam N.H."/>
            <person name="Rokhsar D.S."/>
        </authorList>
    </citation>
    <scope>NUCLEOTIDE SEQUENCE</scope>
</reference>
<dbReference type="InParanoid" id="T1EZW5"/>
<keyword evidence="1" id="KW-0472">Membrane</keyword>
<dbReference type="EMBL" id="KB095905">
    <property type="protein sequence ID" value="ESO10028.1"/>
    <property type="molecule type" value="Genomic_DNA"/>
</dbReference>
<evidence type="ECO:0000313" key="3">
    <source>
        <dbReference type="EnsemblMetazoa" id="HelroP167865"/>
    </source>
</evidence>
<reference evidence="4" key="1">
    <citation type="submission" date="2012-12" db="EMBL/GenBank/DDBJ databases">
        <authorList>
            <person name="Hellsten U."/>
            <person name="Grimwood J."/>
            <person name="Chapman J.A."/>
            <person name="Shapiro H."/>
            <person name="Aerts A."/>
            <person name="Otillar R.P."/>
            <person name="Terry A.Y."/>
            <person name="Boore J.L."/>
            <person name="Simakov O."/>
            <person name="Marletaz F."/>
            <person name="Cho S.-J."/>
            <person name="Edsinger-Gonzales E."/>
            <person name="Havlak P."/>
            <person name="Kuo D.-H."/>
            <person name="Larsson T."/>
            <person name="Lv J."/>
            <person name="Arendt D."/>
            <person name="Savage R."/>
            <person name="Osoegawa K."/>
            <person name="de Jong P."/>
            <person name="Lindberg D.R."/>
            <person name="Seaver E.C."/>
            <person name="Weisblat D.A."/>
            <person name="Putnam N.H."/>
            <person name="Grigoriev I.V."/>
            <person name="Rokhsar D.S."/>
        </authorList>
    </citation>
    <scope>NUCLEOTIDE SEQUENCE</scope>
</reference>
<dbReference type="RefSeq" id="XP_009011842.1">
    <property type="nucleotide sequence ID" value="XM_009013594.1"/>
</dbReference>
<dbReference type="CTD" id="20202115"/>
<proteinExistence type="predicted"/>
<dbReference type="GeneID" id="20202115"/>
<keyword evidence="1" id="KW-1133">Transmembrane helix</keyword>
<name>T1EZW5_HELRO</name>
<evidence type="ECO:0000313" key="4">
    <source>
        <dbReference type="Proteomes" id="UP000015101"/>
    </source>
</evidence>
<reference evidence="3" key="3">
    <citation type="submission" date="2015-06" db="UniProtKB">
        <authorList>
            <consortium name="EnsemblMetazoa"/>
        </authorList>
    </citation>
    <scope>IDENTIFICATION</scope>
</reference>